<proteinExistence type="inferred from homology"/>
<gene>
    <name evidence="4" type="ORF">IPOD504_LOCUS8702</name>
</gene>
<dbReference type="Pfam" id="PF00134">
    <property type="entry name" value="Cyclin_N"/>
    <property type="match status" value="1"/>
</dbReference>
<evidence type="ECO:0000313" key="5">
    <source>
        <dbReference type="Proteomes" id="UP000837857"/>
    </source>
</evidence>
<organism evidence="4 5">
    <name type="scientific">Iphiclides podalirius</name>
    <name type="common">scarce swallowtail</name>
    <dbReference type="NCBI Taxonomy" id="110791"/>
    <lineage>
        <taxon>Eukaryota</taxon>
        <taxon>Metazoa</taxon>
        <taxon>Ecdysozoa</taxon>
        <taxon>Arthropoda</taxon>
        <taxon>Hexapoda</taxon>
        <taxon>Insecta</taxon>
        <taxon>Pterygota</taxon>
        <taxon>Neoptera</taxon>
        <taxon>Endopterygota</taxon>
        <taxon>Lepidoptera</taxon>
        <taxon>Glossata</taxon>
        <taxon>Ditrysia</taxon>
        <taxon>Papilionoidea</taxon>
        <taxon>Papilionidae</taxon>
        <taxon>Papilioninae</taxon>
        <taxon>Iphiclides</taxon>
    </lineage>
</organism>
<feature type="domain" description="Cyclin-like" evidence="3">
    <location>
        <begin position="256"/>
        <end position="338"/>
    </location>
</feature>
<keyword evidence="5" id="KW-1185">Reference proteome</keyword>
<dbReference type="InterPro" id="IPR006671">
    <property type="entry name" value="Cyclin_N"/>
</dbReference>
<evidence type="ECO:0000259" key="3">
    <source>
        <dbReference type="SMART" id="SM00385"/>
    </source>
</evidence>
<dbReference type="Gene3D" id="1.10.472.10">
    <property type="entry name" value="Cyclin-like"/>
    <property type="match status" value="2"/>
</dbReference>
<dbReference type="InterPro" id="IPR036915">
    <property type="entry name" value="Cyclin-like_sf"/>
</dbReference>
<name>A0ABN8ICF6_9NEOP</name>
<feature type="region of interest" description="Disordered" evidence="2">
    <location>
        <begin position="1"/>
        <end position="24"/>
    </location>
</feature>
<feature type="non-terminal residue" evidence="4">
    <location>
        <position position="1"/>
    </location>
</feature>
<evidence type="ECO:0000256" key="1">
    <source>
        <dbReference type="RuleBase" id="RU000383"/>
    </source>
</evidence>
<feature type="region of interest" description="Disordered" evidence="2">
    <location>
        <begin position="169"/>
        <end position="188"/>
    </location>
</feature>
<keyword evidence="1" id="KW-0195">Cyclin</keyword>
<evidence type="ECO:0000256" key="2">
    <source>
        <dbReference type="SAM" id="MobiDB-lite"/>
    </source>
</evidence>
<dbReference type="InterPro" id="IPR039361">
    <property type="entry name" value="Cyclin"/>
</dbReference>
<dbReference type="EMBL" id="OW152833">
    <property type="protein sequence ID" value="CAH2054607.1"/>
    <property type="molecule type" value="Genomic_DNA"/>
</dbReference>
<protein>
    <recommendedName>
        <fullName evidence="3">Cyclin-like domain-containing protein</fullName>
    </recommendedName>
</protein>
<sequence>MEADKENVNRLKSKTKIPLPVRPLPALPTHLLQKKLQENPNHEELRFPLRTINSSSLLAGPSKLHENVIPRKHKIPPQVNTRYVTLRKRSEDLDWDYKVFKDDTNNDKDSSIISISDDDSVQENDKKHYNFFIDQKQRNCLGEAKKAVTPVPKPSPLEPNKVRNIKRSLKRPHSRELQGLSPVAQPERKGEERFKRRLNFNERLYDKLKSPDYFKKCYTKCIERDYSKDLFSYLLSIERRGMVPRIPSITRACILNWLMKVNGPDGNPAVVQTAAWYLDSVLSVSSVQLEHLQPVAAACYWIAQKLHGPVAPASNLIKCSNKAFSSKQLMGAEKAILNKLKFPSQPVIPQDYITYLSWCSDDAYPGEVEVAATFLCMCGLMVDKSLCSQLPSVVAAACVRNALLLLSKRDSMKQLQMSPVYQAAEKKASSMCSVCSVLRRAVRLVAGPTYEYKAPLEHFGLGPNFTAQKVVSYANELAILDARCTENDY</sequence>
<reference evidence="4" key="1">
    <citation type="submission" date="2022-03" db="EMBL/GenBank/DDBJ databases">
        <authorList>
            <person name="Martin H S."/>
        </authorList>
    </citation>
    <scope>NUCLEOTIDE SEQUENCE</scope>
</reference>
<dbReference type="PANTHER" id="PTHR10177">
    <property type="entry name" value="CYCLINS"/>
    <property type="match status" value="1"/>
</dbReference>
<dbReference type="SMART" id="SM00385">
    <property type="entry name" value="CYCLIN"/>
    <property type="match status" value="1"/>
</dbReference>
<dbReference type="Proteomes" id="UP000837857">
    <property type="component" value="Chromosome 21"/>
</dbReference>
<evidence type="ECO:0000313" key="4">
    <source>
        <dbReference type="EMBL" id="CAH2054607.1"/>
    </source>
</evidence>
<comment type="similarity">
    <text evidence="1">Belongs to the cyclin family.</text>
</comment>
<dbReference type="InterPro" id="IPR013763">
    <property type="entry name" value="Cyclin-like_dom"/>
</dbReference>
<accession>A0ABN8ICF6</accession>
<dbReference type="SUPFAM" id="SSF47954">
    <property type="entry name" value="Cyclin-like"/>
    <property type="match status" value="1"/>
</dbReference>